<dbReference type="PANTHER" id="PTHR11941">
    <property type="entry name" value="ENOYL-COA HYDRATASE-RELATED"/>
    <property type="match status" value="1"/>
</dbReference>
<dbReference type="InterPro" id="IPR018376">
    <property type="entry name" value="Enoyl-CoA_hyd/isom_CS"/>
</dbReference>
<evidence type="ECO:0000256" key="1">
    <source>
        <dbReference type="ARBA" id="ARBA00005254"/>
    </source>
</evidence>
<dbReference type="SUPFAM" id="SSF52096">
    <property type="entry name" value="ClpP/crotonase"/>
    <property type="match status" value="1"/>
</dbReference>
<dbReference type="CDD" id="cd06558">
    <property type="entry name" value="crotonase-like"/>
    <property type="match status" value="1"/>
</dbReference>
<dbReference type="EMBL" id="JEMC01003510">
    <property type="protein sequence ID" value="KYF80791.1"/>
    <property type="molecule type" value="Genomic_DNA"/>
</dbReference>
<dbReference type="Gene3D" id="3.90.226.10">
    <property type="entry name" value="2-enoyl-CoA Hydratase, Chain A, domain 1"/>
    <property type="match status" value="1"/>
</dbReference>
<gene>
    <name evidence="4" type="ORF">BE18_45910</name>
</gene>
<comment type="caution">
    <text evidence="4">The sequence shown here is derived from an EMBL/GenBank/DDBJ whole genome shotgun (WGS) entry which is preliminary data.</text>
</comment>
<dbReference type="FunFam" id="1.10.12.10:FF:000001">
    <property type="entry name" value="Probable enoyl-CoA hydratase, mitochondrial"/>
    <property type="match status" value="1"/>
</dbReference>
<dbReference type="InterPro" id="IPR001753">
    <property type="entry name" value="Enoyl-CoA_hydra/iso"/>
</dbReference>
<dbReference type="Gene3D" id="1.10.12.10">
    <property type="entry name" value="Lyase 2-enoyl-coa Hydratase, Chain A, domain 2"/>
    <property type="match status" value="1"/>
</dbReference>
<dbReference type="Proteomes" id="UP000075515">
    <property type="component" value="Unassembled WGS sequence"/>
</dbReference>
<accession>A0A150RKU9</accession>
<evidence type="ECO:0000256" key="2">
    <source>
        <dbReference type="ARBA" id="ARBA00023239"/>
    </source>
</evidence>
<name>A0A150RKU9_SORCE</name>
<dbReference type="PROSITE" id="PS00166">
    <property type="entry name" value="ENOYL_COA_HYDRATASE"/>
    <property type="match status" value="1"/>
</dbReference>
<comment type="similarity">
    <text evidence="1 3">Belongs to the enoyl-CoA hydratase/isomerase family.</text>
</comment>
<dbReference type="InterPro" id="IPR029045">
    <property type="entry name" value="ClpP/crotonase-like_dom_sf"/>
</dbReference>
<organism evidence="4 5">
    <name type="scientific">Sorangium cellulosum</name>
    <name type="common">Polyangium cellulosum</name>
    <dbReference type="NCBI Taxonomy" id="56"/>
    <lineage>
        <taxon>Bacteria</taxon>
        <taxon>Pseudomonadati</taxon>
        <taxon>Myxococcota</taxon>
        <taxon>Polyangia</taxon>
        <taxon>Polyangiales</taxon>
        <taxon>Polyangiaceae</taxon>
        <taxon>Sorangium</taxon>
    </lineage>
</organism>
<dbReference type="Pfam" id="PF00378">
    <property type="entry name" value="ECH_1"/>
    <property type="match status" value="1"/>
</dbReference>
<dbReference type="FunFam" id="3.90.226.10:FF:000009">
    <property type="entry name" value="Carnitinyl-CoA dehydratase"/>
    <property type="match status" value="1"/>
</dbReference>
<dbReference type="GO" id="GO:0016836">
    <property type="term" value="F:hydro-lyase activity"/>
    <property type="evidence" value="ECO:0007669"/>
    <property type="project" value="UniProtKB-ARBA"/>
</dbReference>
<dbReference type="AlphaFoldDB" id="A0A150RKU9"/>
<proteinExistence type="inferred from homology"/>
<keyword evidence="2" id="KW-0456">Lyase</keyword>
<dbReference type="PANTHER" id="PTHR11941:SF54">
    <property type="entry name" value="ENOYL-COA HYDRATASE, MITOCHONDRIAL"/>
    <property type="match status" value="1"/>
</dbReference>
<evidence type="ECO:0000313" key="5">
    <source>
        <dbReference type="Proteomes" id="UP000075515"/>
    </source>
</evidence>
<dbReference type="GO" id="GO:0006635">
    <property type="term" value="P:fatty acid beta-oxidation"/>
    <property type="evidence" value="ECO:0007669"/>
    <property type="project" value="TreeGrafter"/>
</dbReference>
<evidence type="ECO:0000313" key="4">
    <source>
        <dbReference type="EMBL" id="KYF80791.1"/>
    </source>
</evidence>
<reference evidence="4 5" key="1">
    <citation type="submission" date="2014-02" db="EMBL/GenBank/DDBJ databases">
        <title>The small core and large imbalanced accessory genome model reveals a collaborative survival strategy of Sorangium cellulosum strains in nature.</title>
        <authorList>
            <person name="Han K."/>
            <person name="Peng R."/>
            <person name="Blom J."/>
            <person name="Li Y.-Z."/>
        </authorList>
    </citation>
    <scope>NUCLEOTIDE SEQUENCE [LARGE SCALE GENOMIC DNA]</scope>
    <source>
        <strain evidence="4 5">So0149</strain>
    </source>
</reference>
<sequence length="275" mass="28204">MTAQVQQPGVPARGALQLVAVERTGHVATVTIQRPDKLNALNPAVLGELTAAFHGLLAPAEGSEVRAAVLTGAGKAFVAGADIAEMAAMNSIAAKRFAEAGHRLADLIETAPFPVIAAVNGFALGGGCELALACDFIYAAEGAKLGQPEVNLGVIPGFGGTQRLLRRVGPGRARELIYSGDMITAEQALSIGLVNAVFPAAELLARARDTALKIASRGPLAVAAAKRVLLRGESLDLTAANELEAQAFAALFGSEDQQLGMKAFLAKSQAAFTGK</sequence>
<dbReference type="InterPro" id="IPR014748">
    <property type="entry name" value="Enoyl-CoA_hydra_C"/>
</dbReference>
<protein>
    <submittedName>
        <fullName evidence="4">Crotonase</fullName>
    </submittedName>
</protein>
<evidence type="ECO:0000256" key="3">
    <source>
        <dbReference type="RuleBase" id="RU003707"/>
    </source>
</evidence>